<dbReference type="Proteomes" id="UP000789396">
    <property type="component" value="Unassembled WGS sequence"/>
</dbReference>
<evidence type="ECO:0000313" key="2">
    <source>
        <dbReference type="Proteomes" id="UP000789396"/>
    </source>
</evidence>
<reference evidence="1" key="1">
    <citation type="submission" date="2021-06" db="EMBL/GenBank/DDBJ databases">
        <authorList>
            <person name="Kallberg Y."/>
            <person name="Tangrot J."/>
            <person name="Rosling A."/>
        </authorList>
    </citation>
    <scope>NUCLEOTIDE SEQUENCE</scope>
    <source>
        <strain evidence="1">IN212</strain>
    </source>
</reference>
<accession>A0A9N9E9Y1</accession>
<organism evidence="1 2">
    <name type="scientific">Racocetra fulgida</name>
    <dbReference type="NCBI Taxonomy" id="60492"/>
    <lineage>
        <taxon>Eukaryota</taxon>
        <taxon>Fungi</taxon>
        <taxon>Fungi incertae sedis</taxon>
        <taxon>Mucoromycota</taxon>
        <taxon>Glomeromycotina</taxon>
        <taxon>Glomeromycetes</taxon>
        <taxon>Diversisporales</taxon>
        <taxon>Gigasporaceae</taxon>
        <taxon>Racocetra</taxon>
    </lineage>
</organism>
<name>A0A9N9E9Y1_9GLOM</name>
<keyword evidence="2" id="KW-1185">Reference proteome</keyword>
<evidence type="ECO:0000313" key="1">
    <source>
        <dbReference type="EMBL" id="CAG8666163.1"/>
    </source>
</evidence>
<dbReference type="EMBL" id="CAJVPZ010015452">
    <property type="protein sequence ID" value="CAG8666163.1"/>
    <property type="molecule type" value="Genomic_DNA"/>
</dbReference>
<proteinExistence type="predicted"/>
<sequence>YFQDLSDLQDFQELKNFEYNKGNQDFNNLKDTYDHSCIQLFQDLCDHHNIQEPCDQFQSI</sequence>
<comment type="caution">
    <text evidence="1">The sequence shown here is derived from an EMBL/GenBank/DDBJ whole genome shotgun (WGS) entry which is preliminary data.</text>
</comment>
<gene>
    <name evidence="1" type="ORF">RFULGI_LOCUS9041</name>
</gene>
<dbReference type="AlphaFoldDB" id="A0A9N9E9Y1"/>
<protein>
    <submittedName>
        <fullName evidence="1">1843_t:CDS:1</fullName>
    </submittedName>
</protein>
<feature type="non-terminal residue" evidence="1">
    <location>
        <position position="1"/>
    </location>
</feature>